<dbReference type="HOGENOM" id="CLU_1401060_0_0_3"/>
<dbReference type="EMBL" id="CM002803">
    <property type="protein sequence ID" value="KEI69075.1"/>
    <property type="molecule type" value="Genomic_DNA"/>
</dbReference>
<name>A0A073CYD4_PLAA1</name>
<evidence type="ECO:0008006" key="3">
    <source>
        <dbReference type="Google" id="ProtNLM"/>
    </source>
</evidence>
<keyword evidence="2" id="KW-1185">Reference proteome</keyword>
<gene>
    <name evidence="1" type="ORF">A19Y_4415</name>
</gene>
<organism evidence="1 2">
    <name type="scientific">Planktothrix agardhii (strain NIVA-CYA 126/8)</name>
    <dbReference type="NCBI Taxonomy" id="388467"/>
    <lineage>
        <taxon>Bacteria</taxon>
        <taxon>Bacillati</taxon>
        <taxon>Cyanobacteriota</taxon>
        <taxon>Cyanophyceae</taxon>
        <taxon>Oscillatoriophycideae</taxon>
        <taxon>Oscillatoriales</taxon>
        <taxon>Microcoleaceae</taxon>
        <taxon>Planktothrix</taxon>
    </lineage>
</organism>
<evidence type="ECO:0000313" key="2">
    <source>
        <dbReference type="Proteomes" id="UP000027395"/>
    </source>
</evidence>
<evidence type="ECO:0000313" key="1">
    <source>
        <dbReference type="EMBL" id="KEI69075.1"/>
    </source>
</evidence>
<dbReference type="Pfam" id="PF14103">
    <property type="entry name" value="DUF4276"/>
    <property type="match status" value="1"/>
</dbReference>
<dbReference type="Proteomes" id="UP000027395">
    <property type="component" value="Chromosome"/>
</dbReference>
<reference evidence="1 2" key="1">
    <citation type="journal article" date="2014" name="Appl. Environ. Microbiol.">
        <title>Elucidation of insertion elements encoded on plasmids and in vitro construction of shuttle vectors from the toxic cyanobacterium Planktothrix.</title>
        <authorList>
            <person name="Christiansen G."/>
            <person name="Goesmann A."/>
            <person name="Kurmayer R."/>
        </authorList>
    </citation>
    <scope>NUCLEOTIDE SEQUENCE [LARGE SCALE GENOMIC DNA]</scope>
    <source>
        <strain evidence="1 2">NIVA-CYA 126/8</strain>
    </source>
</reference>
<accession>A0A073CYD4</accession>
<dbReference type="InterPro" id="IPR025455">
    <property type="entry name" value="DUF4276"/>
</dbReference>
<dbReference type="AlphaFoldDB" id="A0A073CYD4"/>
<sequence>MVFSMMSKIKIALIAEDDTDCDAIRKIVHRVLGEDVTTKKWASKSCSTLKRKLRAKLKLLSTEGCNIFIVVHDLDRNPENGSLNDEPTLRSRLESLSSGVESLNKHICIPIEELEAWFWSDPEVIEYLGGEKGKAQVNPHQIKSPKEELIKLSVGKNKKPRYSTNMNVELAARLNLDLCCDRCPSFENLLNFLRSL</sequence>
<protein>
    <recommendedName>
        <fullName evidence="3">DUF4276 domain-containing protein</fullName>
    </recommendedName>
</protein>
<dbReference type="PATRIC" id="fig|388467.6.peg.4352"/>
<dbReference type="STRING" id="388467.A19Y_4415"/>
<proteinExistence type="predicted"/>